<dbReference type="GeneID" id="10837137"/>
<protein>
    <submittedName>
        <fullName evidence="1">Uncharacterized protein</fullName>
    </submittedName>
</protein>
<organism evidence="1 2">
    <name type="scientific">Pyrococcus yayanosii (strain CH1 / JCM 16557)</name>
    <dbReference type="NCBI Taxonomy" id="529709"/>
    <lineage>
        <taxon>Archaea</taxon>
        <taxon>Methanobacteriati</taxon>
        <taxon>Methanobacteriota</taxon>
        <taxon>Thermococci</taxon>
        <taxon>Thermococcales</taxon>
        <taxon>Thermococcaceae</taxon>
        <taxon>Pyrococcus</taxon>
    </lineage>
</organism>
<keyword evidence="2" id="KW-1185">Reference proteome</keyword>
<accession>F8AHW2</accession>
<dbReference type="RefSeq" id="WP_013905307.1">
    <property type="nucleotide sequence ID" value="NC_015680.1"/>
</dbReference>
<dbReference type="eggNOG" id="arCOG07527">
    <property type="taxonomic scope" value="Archaea"/>
</dbReference>
<sequence>MNWRKATFGVFLIFIVLSLQLIAAPQAMAMSTSNASVTFRRAVVAWYDENGKLQMNVTWVNATLNFTNLTHSPCVCQNGSSCGAFNTSAHVNVSIITLYNMTRDHEQLLFVKVTAYNATVNYTIYNLVYRAERSQYNFTLITKILTDPETGEYRAFVTGMNIAPHDKDKALPVGDTVLVLGNLTLSDYYWTLNKILMKLRRSDETSWIWGRSAYELRHLSHLVRLKLPEYNGKTNLGYAIVIDDYSGCSHLCDLACTSAFTIVCLGAMASGGWVLSAICLIGGGVCTLGCSTLCGSMDIKSLASSAGCSYGCSEILVKKVFCGRYICKIPFPGCESGCAAVFTPLFCPQFCALLASRI</sequence>
<evidence type="ECO:0000313" key="2">
    <source>
        <dbReference type="Proteomes" id="UP000008386"/>
    </source>
</evidence>
<name>F8AHW2_PYRYC</name>
<dbReference type="STRING" id="529709.PYCH_05620"/>
<dbReference type="EMBL" id="CP002779">
    <property type="protein sequence ID" value="AEH24250.1"/>
    <property type="molecule type" value="Genomic_DNA"/>
</dbReference>
<dbReference type="Proteomes" id="UP000008386">
    <property type="component" value="Chromosome"/>
</dbReference>
<gene>
    <name evidence="1" type="ordered locus">PYCH_05620</name>
</gene>
<dbReference type="HOGENOM" id="CLU_073252_0_0_2"/>
<evidence type="ECO:0000313" key="1">
    <source>
        <dbReference type="EMBL" id="AEH24250.1"/>
    </source>
</evidence>
<dbReference type="AlphaFoldDB" id="F8AHW2"/>
<proteinExistence type="predicted"/>
<dbReference type="KEGG" id="pya:PYCH_05620"/>
<reference evidence="1 2" key="1">
    <citation type="journal article" date="2011" name="J. Bacteriol.">
        <title>Complete genome sequence of the obligate piezophilic hyperthermophilic archaeon Pyrococcus yayanosii CH1.</title>
        <authorList>
            <person name="Jun X."/>
            <person name="Lupeng L."/>
            <person name="Minjuan X."/>
            <person name="Oger P."/>
            <person name="Fengping W."/>
            <person name="Jebbar M."/>
            <person name="Xiang X."/>
        </authorList>
    </citation>
    <scope>NUCLEOTIDE SEQUENCE [LARGE SCALE GENOMIC DNA]</scope>
    <source>
        <strain evidence="2">CH1 / JCM 16557</strain>
    </source>
</reference>